<evidence type="ECO:0000256" key="1">
    <source>
        <dbReference type="SAM" id="MobiDB-lite"/>
    </source>
</evidence>
<dbReference type="EMBL" id="CP152276">
    <property type="protein sequence ID" value="XAE43774.1"/>
    <property type="molecule type" value="Genomic_DNA"/>
</dbReference>
<evidence type="ECO:0000313" key="2">
    <source>
        <dbReference type="EMBL" id="XAE43774.1"/>
    </source>
</evidence>
<keyword evidence="3" id="KW-1185">Reference proteome</keyword>
<sequence length="205" mass="22110">MNDFCKTAVGFTGLSTYRTDVDAAIAEADRVVTADGPIRYSGPALAPDPIEPVHHDRDAFSGGIRKAGGWVIGIGIMVAIRIGLSGGLHSSGTNTPDTHTPPPAASTSDITRPAIYSSSTLSIGELRYCLAEGIRLGGEQSELNDMRSTDVARYNRNVDSYNALVRDFQSRCAHRSFFVNDKEITGPQIEEQRSALVKEGRDRVL</sequence>
<name>A0ABZ3D7M2_9PROT</name>
<proteinExistence type="predicted"/>
<reference evidence="2 3" key="1">
    <citation type="submission" date="2024-04" db="EMBL/GenBank/DDBJ databases">
        <title>Complete genome sequence of Nguyenibacter vanlangesis HBCM-1154, a strain capable of nitrogen fixation, IAA production, and phosphorus solubilization isolated from sugarcane soil.</title>
        <authorList>
            <person name="MY HANH P."/>
        </authorList>
    </citation>
    <scope>NUCLEOTIDE SEQUENCE [LARGE SCALE GENOMIC DNA]</scope>
    <source>
        <strain evidence="2 3">HBCM 1154</strain>
    </source>
</reference>
<gene>
    <name evidence="2" type="ORF">AAC691_04860</name>
</gene>
<feature type="region of interest" description="Disordered" evidence="1">
    <location>
        <begin position="91"/>
        <end position="110"/>
    </location>
</feature>
<dbReference type="RefSeq" id="WP_342629138.1">
    <property type="nucleotide sequence ID" value="NZ_CP152276.1"/>
</dbReference>
<protein>
    <submittedName>
        <fullName evidence="2">Uncharacterized protein</fullName>
    </submittedName>
</protein>
<accession>A0ABZ3D7M2</accession>
<organism evidence="2 3">
    <name type="scientific">Nguyenibacter vanlangensis</name>
    <dbReference type="NCBI Taxonomy" id="1216886"/>
    <lineage>
        <taxon>Bacteria</taxon>
        <taxon>Pseudomonadati</taxon>
        <taxon>Pseudomonadota</taxon>
        <taxon>Alphaproteobacteria</taxon>
        <taxon>Acetobacterales</taxon>
        <taxon>Acetobacteraceae</taxon>
        <taxon>Nguyenibacter</taxon>
    </lineage>
</organism>
<evidence type="ECO:0000313" key="3">
    <source>
        <dbReference type="Proteomes" id="UP001449795"/>
    </source>
</evidence>
<dbReference type="Proteomes" id="UP001449795">
    <property type="component" value="Chromosome"/>
</dbReference>